<feature type="domain" description="Reverse transcriptase" evidence="2">
    <location>
        <begin position="314"/>
        <end position="416"/>
    </location>
</feature>
<dbReference type="AlphaFoldDB" id="A0A2B4RMF3"/>
<dbReference type="Gene3D" id="3.30.420.10">
    <property type="entry name" value="Ribonuclease H-like superfamily/Ribonuclease H"/>
    <property type="match status" value="1"/>
</dbReference>
<accession>A0A2B4RMF3</accession>
<name>A0A2B4RMF3_STYPI</name>
<evidence type="ECO:0000256" key="1">
    <source>
        <dbReference type="SAM" id="MobiDB-lite"/>
    </source>
</evidence>
<evidence type="ECO:0000313" key="5">
    <source>
        <dbReference type="Proteomes" id="UP000225706"/>
    </source>
</evidence>
<protein>
    <submittedName>
        <fullName evidence="4">Transposon Ty3-G Gag-Pol polyprotein</fullName>
    </submittedName>
</protein>
<dbReference type="CDD" id="cd01647">
    <property type="entry name" value="RT_LTR"/>
    <property type="match status" value="1"/>
</dbReference>
<keyword evidence="5" id="KW-1185">Reference proteome</keyword>
<dbReference type="Pfam" id="PF17921">
    <property type="entry name" value="Integrase_H2C2"/>
    <property type="match status" value="1"/>
</dbReference>
<proteinExistence type="predicted"/>
<dbReference type="Gene3D" id="3.10.10.10">
    <property type="entry name" value="HIV Type 1 Reverse Transcriptase, subunit A, domain 1"/>
    <property type="match status" value="1"/>
</dbReference>
<dbReference type="PANTHER" id="PTHR37984:SF5">
    <property type="entry name" value="PROTEIN NYNRIN-LIKE"/>
    <property type="match status" value="1"/>
</dbReference>
<dbReference type="SUPFAM" id="SSF53098">
    <property type="entry name" value="Ribonuclease H-like"/>
    <property type="match status" value="1"/>
</dbReference>
<dbReference type="InterPro" id="IPR050951">
    <property type="entry name" value="Retrovirus_Pol_polyprotein"/>
</dbReference>
<evidence type="ECO:0000259" key="2">
    <source>
        <dbReference type="Pfam" id="PF00078"/>
    </source>
</evidence>
<dbReference type="InterPro" id="IPR000477">
    <property type="entry name" value="RT_dom"/>
</dbReference>
<dbReference type="EMBL" id="LSMT01000455">
    <property type="protein sequence ID" value="PFX17690.1"/>
    <property type="molecule type" value="Genomic_DNA"/>
</dbReference>
<dbReference type="InterPro" id="IPR043502">
    <property type="entry name" value="DNA/RNA_pol_sf"/>
</dbReference>
<dbReference type="Proteomes" id="UP000225706">
    <property type="component" value="Unassembled WGS sequence"/>
</dbReference>
<dbReference type="STRING" id="50429.A0A2B4RMF3"/>
<evidence type="ECO:0000313" key="4">
    <source>
        <dbReference type="EMBL" id="PFX17690.1"/>
    </source>
</evidence>
<dbReference type="GO" id="GO:0003676">
    <property type="term" value="F:nucleic acid binding"/>
    <property type="evidence" value="ECO:0007669"/>
    <property type="project" value="InterPro"/>
</dbReference>
<dbReference type="InterPro" id="IPR012337">
    <property type="entry name" value="RNaseH-like_sf"/>
</dbReference>
<dbReference type="InterPro" id="IPR043128">
    <property type="entry name" value="Rev_trsase/Diguanyl_cyclase"/>
</dbReference>
<organism evidence="4 5">
    <name type="scientific">Stylophora pistillata</name>
    <name type="common">Smooth cauliflower coral</name>
    <dbReference type="NCBI Taxonomy" id="50429"/>
    <lineage>
        <taxon>Eukaryota</taxon>
        <taxon>Metazoa</taxon>
        <taxon>Cnidaria</taxon>
        <taxon>Anthozoa</taxon>
        <taxon>Hexacorallia</taxon>
        <taxon>Scleractinia</taxon>
        <taxon>Astrocoeniina</taxon>
        <taxon>Pocilloporidae</taxon>
        <taxon>Stylophora</taxon>
    </lineage>
</organism>
<dbReference type="Pfam" id="PF00078">
    <property type="entry name" value="RVT_1"/>
    <property type="match status" value="1"/>
</dbReference>
<comment type="caution">
    <text evidence="4">The sequence shown here is derived from an EMBL/GenBank/DDBJ whole genome shotgun (WGS) entry which is preliminary data.</text>
</comment>
<dbReference type="Gene3D" id="1.10.340.70">
    <property type="match status" value="1"/>
</dbReference>
<reference evidence="5" key="1">
    <citation type="journal article" date="2017" name="bioRxiv">
        <title>Comparative analysis of the genomes of Stylophora pistillata and Acropora digitifera provides evidence for extensive differences between species of corals.</title>
        <authorList>
            <person name="Voolstra C.R."/>
            <person name="Li Y."/>
            <person name="Liew Y.J."/>
            <person name="Baumgarten S."/>
            <person name="Zoccola D."/>
            <person name="Flot J.-F."/>
            <person name="Tambutte S."/>
            <person name="Allemand D."/>
            <person name="Aranda M."/>
        </authorList>
    </citation>
    <scope>NUCLEOTIDE SEQUENCE [LARGE SCALE GENOMIC DNA]</scope>
</reference>
<dbReference type="PANTHER" id="PTHR37984">
    <property type="entry name" value="PROTEIN CBG26694"/>
    <property type="match status" value="1"/>
</dbReference>
<dbReference type="InterPro" id="IPR041588">
    <property type="entry name" value="Integrase_H2C2"/>
</dbReference>
<dbReference type="Gene3D" id="3.30.70.270">
    <property type="match status" value="3"/>
</dbReference>
<feature type="domain" description="Integrase zinc-binding" evidence="3">
    <location>
        <begin position="111"/>
        <end position="165"/>
    </location>
</feature>
<feature type="region of interest" description="Disordered" evidence="1">
    <location>
        <begin position="1"/>
        <end position="30"/>
    </location>
</feature>
<dbReference type="GO" id="GO:0006259">
    <property type="term" value="P:DNA metabolic process"/>
    <property type="evidence" value="ECO:0007669"/>
    <property type="project" value="UniProtKB-ARBA"/>
</dbReference>
<sequence>MKNPPGVTPNKGEVFEEAVPKNVSRTKSLEDDDDIRNLRKDAELSSRSHLIAEQHRDPEIYPLFQRAVTENEVSQNPVCFFTKNGVLMRKWKPPDVPADDEWALKYQVVVSKAYTPEILSMAHETPLAGHMDVNRTQQRILSHFYWPNLRRDVAEFCRSCHARQVVGKPNQTIPKAPLLPIPAIKEPFSHIIVDCVGPLPKTKSGNQYLLTIMCASTSFPEAIPLRNIKTKTIVKALTKFFSLEFKHLFPDVPTRTEQIYHDVDVGGDASPVKQHPYRLNPIKEKYLKEEIQFLLENDLTEPSHSSWSPPCILVPKLDGSYRMCTDYRKVNSVSKSDTFPIPHMDDCIDKVGNARYVTNFDLLNDFWQVPLTERAKEISDFVTPDGLYQYKVMPFGMKNSPATFQSLINKVIAGLERLTAAKLTINLANSEFAQAQVTYLGHVVGQGKVKLVDAKISVISKFPRPENKKQLMRFLGMAGYYGKFFPNFSAGAEPLTRSLNKRET</sequence>
<evidence type="ECO:0000259" key="3">
    <source>
        <dbReference type="Pfam" id="PF17921"/>
    </source>
</evidence>
<gene>
    <name evidence="4" type="primary">TY3B-G</name>
    <name evidence="4" type="ORF">AWC38_SpisGene17974</name>
</gene>
<dbReference type="FunFam" id="1.10.340.70:FF:000001">
    <property type="entry name" value="Retrovirus-related Pol polyprotein from transposon gypsy-like Protein"/>
    <property type="match status" value="1"/>
</dbReference>
<dbReference type="SUPFAM" id="SSF56672">
    <property type="entry name" value="DNA/RNA polymerases"/>
    <property type="match status" value="1"/>
</dbReference>
<dbReference type="InterPro" id="IPR036397">
    <property type="entry name" value="RNaseH_sf"/>
</dbReference>